<keyword evidence="5 6" id="KW-0472">Membrane</keyword>
<accession>A0AAV3TZI6</accession>
<feature type="transmembrane region" description="Helical" evidence="6">
    <location>
        <begin position="246"/>
        <end position="265"/>
    </location>
</feature>
<evidence type="ECO:0000313" key="9">
    <source>
        <dbReference type="Proteomes" id="UP001409585"/>
    </source>
</evidence>
<keyword evidence="2" id="KW-1003">Cell membrane</keyword>
<feature type="transmembrane region" description="Helical" evidence="6">
    <location>
        <begin position="334"/>
        <end position="354"/>
    </location>
</feature>
<proteinExistence type="predicted"/>
<evidence type="ECO:0000256" key="5">
    <source>
        <dbReference type="ARBA" id="ARBA00023136"/>
    </source>
</evidence>
<name>A0AAV3TZI6_9ALTE</name>
<reference evidence="9" key="1">
    <citation type="journal article" date="2019" name="Int. J. Syst. Evol. Microbiol.">
        <title>The Global Catalogue of Microorganisms (GCM) 10K type strain sequencing project: providing services to taxonomists for standard genome sequencing and annotation.</title>
        <authorList>
            <consortium name="The Broad Institute Genomics Platform"/>
            <consortium name="The Broad Institute Genome Sequencing Center for Infectious Disease"/>
            <person name="Wu L."/>
            <person name="Ma J."/>
        </authorList>
    </citation>
    <scope>NUCLEOTIDE SEQUENCE [LARGE SCALE GENOMIC DNA]</scope>
    <source>
        <strain evidence="9">JCM 19134</strain>
    </source>
</reference>
<evidence type="ECO:0000259" key="7">
    <source>
        <dbReference type="Pfam" id="PF03176"/>
    </source>
</evidence>
<feature type="transmembrane region" description="Helical" evidence="6">
    <location>
        <begin position="410"/>
        <end position="429"/>
    </location>
</feature>
<evidence type="ECO:0000313" key="8">
    <source>
        <dbReference type="EMBL" id="GAA4936024.1"/>
    </source>
</evidence>
<feature type="transmembrane region" description="Helical" evidence="6">
    <location>
        <begin position="678"/>
        <end position="699"/>
    </location>
</feature>
<evidence type="ECO:0000256" key="4">
    <source>
        <dbReference type="ARBA" id="ARBA00022989"/>
    </source>
</evidence>
<dbReference type="PANTHER" id="PTHR33406">
    <property type="entry name" value="MEMBRANE PROTEIN MJ1562-RELATED"/>
    <property type="match status" value="1"/>
</dbReference>
<dbReference type="InterPro" id="IPR004869">
    <property type="entry name" value="MMPL_dom"/>
</dbReference>
<dbReference type="Gene3D" id="1.20.1640.10">
    <property type="entry name" value="Multidrug efflux transporter AcrB transmembrane domain"/>
    <property type="match status" value="2"/>
</dbReference>
<sequence>MVNLRSIAATLLLAVILFSVGFYLVRGVSGQPWQIDTDLRSLVPSTPQQQVVAKSVDYLLADLQQNILFLITLPVGQDAESAGLALTQALADIPTLAVTNEQQLKTQLTNLITRNRFYLLTPEQRAMLEPGSSAKAIAQQAVQERYALSATPQIIPFEIDPLGWYSQQWFGLLAGLQSNQALPDHIYSVSAQLTTTTFGMQGQAELLQSIEAAEKSVKALYPNSSIQHSGVFFYAAAAAEESKRDITRISIISGVTVIVLLFIVFRAFSSVIFPLLSIALGVAFAFACVHIVFGGVHILTVVFGASLIGIVVDYSIHSFFHLSGGGETRSLHRALLLSLVTSLVGYAALGLSHLPALSQVAVFSCAGMIAAWLLVVVLAPGFGRQLQLNTGALARLQQWINKPVLWGKPGWLSVVAVVCVLAGLTLSLLQPSNASPFGFFKPNPAVLAMDQAVAKQIQGFEPATFVVITGRDENSVYEQSQLFFEQVAKSEQLSVDDFFSVTQWRPSSRQQRSDYRSQQALYQPGGVVEHYYQLLGVGPGVALAEMQTAYREADGQQTDTSQWLSFFGTSVPALWQKTDQGLLNIILIKQGVDLSALQGLLAGSGRISLFRSIEQTQQMLTTQKNSASLMLLLAYGCVGLFLLGYFRRFSALAIVLIPMCGTGLMVVVFSLFSVPLNLFHTMAAFLVLGLGLDYGIFAYQMRGHQRVTEQAVIISAATSLLSFGLLAFSQVPVVNSFGWALLIANTINLLGAIVLGRHLPMAVEVRAAH</sequence>
<keyword evidence="4 6" id="KW-1133">Transmembrane helix</keyword>
<keyword evidence="3 6" id="KW-0812">Transmembrane</keyword>
<feature type="transmembrane region" description="Helical" evidence="6">
    <location>
        <begin position="360"/>
        <end position="379"/>
    </location>
</feature>
<dbReference type="GO" id="GO:0005886">
    <property type="term" value="C:plasma membrane"/>
    <property type="evidence" value="ECO:0007669"/>
    <property type="project" value="UniProtKB-SubCell"/>
</dbReference>
<comment type="caution">
    <text evidence="8">The sequence shown here is derived from an EMBL/GenBank/DDBJ whole genome shotgun (WGS) entry which is preliminary data.</text>
</comment>
<feature type="transmembrane region" description="Helical" evidence="6">
    <location>
        <begin position="653"/>
        <end position="672"/>
    </location>
</feature>
<keyword evidence="9" id="KW-1185">Reference proteome</keyword>
<feature type="transmembrane region" description="Helical" evidence="6">
    <location>
        <begin position="299"/>
        <end position="322"/>
    </location>
</feature>
<evidence type="ECO:0000256" key="6">
    <source>
        <dbReference type="SAM" id="Phobius"/>
    </source>
</evidence>
<dbReference type="Pfam" id="PF03176">
    <property type="entry name" value="MMPL"/>
    <property type="match status" value="1"/>
</dbReference>
<dbReference type="Proteomes" id="UP001409585">
    <property type="component" value="Unassembled WGS sequence"/>
</dbReference>
<gene>
    <name evidence="8" type="ORF">GCM10025791_12140</name>
</gene>
<feature type="domain" description="Membrane transport protein MMPL" evidence="7">
    <location>
        <begin position="192"/>
        <end position="380"/>
    </location>
</feature>
<feature type="transmembrane region" description="Helical" evidence="6">
    <location>
        <begin position="711"/>
        <end position="731"/>
    </location>
</feature>
<protein>
    <submittedName>
        <fullName evidence="8">MMPL family transporter</fullName>
    </submittedName>
</protein>
<feature type="transmembrane region" description="Helical" evidence="6">
    <location>
        <begin position="627"/>
        <end position="646"/>
    </location>
</feature>
<evidence type="ECO:0000256" key="2">
    <source>
        <dbReference type="ARBA" id="ARBA00022475"/>
    </source>
</evidence>
<evidence type="ECO:0000256" key="1">
    <source>
        <dbReference type="ARBA" id="ARBA00004651"/>
    </source>
</evidence>
<dbReference type="EMBL" id="BAABLX010000007">
    <property type="protein sequence ID" value="GAA4936024.1"/>
    <property type="molecule type" value="Genomic_DNA"/>
</dbReference>
<comment type="subcellular location">
    <subcellularLocation>
        <location evidence="1">Cell membrane</location>
        <topology evidence="1">Multi-pass membrane protein</topology>
    </subcellularLocation>
</comment>
<dbReference type="RefSeq" id="WP_345418629.1">
    <property type="nucleotide sequence ID" value="NZ_AP031496.1"/>
</dbReference>
<feature type="transmembrane region" description="Helical" evidence="6">
    <location>
        <begin position="272"/>
        <end position="293"/>
    </location>
</feature>
<feature type="transmembrane region" description="Helical" evidence="6">
    <location>
        <begin position="737"/>
        <end position="756"/>
    </location>
</feature>
<dbReference type="PANTHER" id="PTHR33406:SF13">
    <property type="entry name" value="MEMBRANE PROTEIN YDFJ"/>
    <property type="match status" value="1"/>
</dbReference>
<dbReference type="InterPro" id="IPR050545">
    <property type="entry name" value="Mycobact_MmpL"/>
</dbReference>
<dbReference type="SUPFAM" id="SSF82866">
    <property type="entry name" value="Multidrug efflux transporter AcrB transmembrane domain"/>
    <property type="match status" value="2"/>
</dbReference>
<organism evidence="8 9">
    <name type="scientific">Halioxenophilus aromaticivorans</name>
    <dbReference type="NCBI Taxonomy" id="1306992"/>
    <lineage>
        <taxon>Bacteria</taxon>
        <taxon>Pseudomonadati</taxon>
        <taxon>Pseudomonadota</taxon>
        <taxon>Gammaproteobacteria</taxon>
        <taxon>Alteromonadales</taxon>
        <taxon>Alteromonadaceae</taxon>
        <taxon>Halioxenophilus</taxon>
    </lineage>
</organism>
<evidence type="ECO:0000256" key="3">
    <source>
        <dbReference type="ARBA" id="ARBA00022692"/>
    </source>
</evidence>
<dbReference type="AlphaFoldDB" id="A0AAV3TZI6"/>